<reference evidence="1" key="1">
    <citation type="submission" date="2021-03" db="EMBL/GenBank/DDBJ databases">
        <title>Draft genome sequence of rust myrtle Austropuccinia psidii MF-1, a brazilian biotype.</title>
        <authorList>
            <person name="Quecine M.C."/>
            <person name="Pachon D.M.R."/>
            <person name="Bonatelli M.L."/>
            <person name="Correr F.H."/>
            <person name="Franceschini L.M."/>
            <person name="Leite T.F."/>
            <person name="Margarido G.R.A."/>
            <person name="Almeida C.A."/>
            <person name="Ferrarezi J.A."/>
            <person name="Labate C.A."/>
        </authorList>
    </citation>
    <scope>NUCLEOTIDE SEQUENCE</scope>
    <source>
        <strain evidence="1">MF-1</strain>
    </source>
</reference>
<accession>A0A9Q3GYG9</accession>
<gene>
    <name evidence="1" type="ORF">O181_022800</name>
</gene>
<evidence type="ECO:0000313" key="2">
    <source>
        <dbReference type="Proteomes" id="UP000765509"/>
    </source>
</evidence>
<comment type="caution">
    <text evidence="1">The sequence shown here is derived from an EMBL/GenBank/DDBJ whole genome shotgun (WGS) entry which is preliminary data.</text>
</comment>
<name>A0A9Q3GYG9_9BASI</name>
<protein>
    <submittedName>
        <fullName evidence="1">Uncharacterized protein</fullName>
    </submittedName>
</protein>
<organism evidence="1 2">
    <name type="scientific">Austropuccinia psidii MF-1</name>
    <dbReference type="NCBI Taxonomy" id="1389203"/>
    <lineage>
        <taxon>Eukaryota</taxon>
        <taxon>Fungi</taxon>
        <taxon>Dikarya</taxon>
        <taxon>Basidiomycota</taxon>
        <taxon>Pucciniomycotina</taxon>
        <taxon>Pucciniomycetes</taxon>
        <taxon>Pucciniales</taxon>
        <taxon>Sphaerophragmiaceae</taxon>
        <taxon>Austropuccinia</taxon>
    </lineage>
</organism>
<sequence length="160" mass="18275">MSELPEKIPLFILNSNESTSLFITHYNKWVVDSPAFPSFEWETSIINSPKGEDLILGYYFLCHFNPIIDWKNGLIPYDSSGIIPSSSNYLDTAINNVSLVGELKKTYLPSSVHIPPHSLSVMTYIKRLSLQRDKRCWRRCCYIFTPSISRGYGPSSFILS</sequence>
<dbReference type="Proteomes" id="UP000765509">
    <property type="component" value="Unassembled WGS sequence"/>
</dbReference>
<proteinExistence type="predicted"/>
<keyword evidence="2" id="KW-1185">Reference proteome</keyword>
<evidence type="ECO:0000313" key="1">
    <source>
        <dbReference type="EMBL" id="MBW0483085.1"/>
    </source>
</evidence>
<dbReference type="EMBL" id="AVOT02007070">
    <property type="protein sequence ID" value="MBW0483085.1"/>
    <property type="molecule type" value="Genomic_DNA"/>
</dbReference>
<dbReference type="AlphaFoldDB" id="A0A9Q3GYG9"/>